<gene>
    <name evidence="3" type="ORF">C666_18770</name>
</gene>
<name>N6YMC1_THAL4</name>
<dbReference type="Pfam" id="PF00753">
    <property type="entry name" value="Lactamase_B"/>
    <property type="match status" value="1"/>
</dbReference>
<keyword evidence="4" id="KW-1185">Reference proteome</keyword>
<dbReference type="eggNOG" id="COG0491">
    <property type="taxonomic scope" value="Bacteria"/>
</dbReference>
<dbReference type="RefSeq" id="WP_004349078.1">
    <property type="nucleotide sequence ID" value="NZ_AMXE01000159.1"/>
</dbReference>
<dbReference type="Proteomes" id="UP000013232">
    <property type="component" value="Unassembled WGS sequence"/>
</dbReference>
<dbReference type="Pfam" id="PF21221">
    <property type="entry name" value="B_lactamase-like_C"/>
    <property type="match status" value="1"/>
</dbReference>
<dbReference type="PANTHER" id="PTHR23131">
    <property type="entry name" value="ENDORIBONUCLEASE LACTB2"/>
    <property type="match status" value="1"/>
</dbReference>
<evidence type="ECO:0000313" key="3">
    <source>
        <dbReference type="EMBL" id="ENO83507.1"/>
    </source>
</evidence>
<sequence>AYWRRAGAPAAMVEWACARPAATHAPLPPRAAFEFLCDGDTLHIGDDAWQVLFGRGHSPAHVCLYCAERTMLIAGDQLLPGISPVVGIWEGDLAEPGAMGVDGEGVAGAVGVVGDGGCPVAVPDADPLRGWLATLDRLEALPDDVLVLPAHETPFVGVRARVQALRERHQRKFVRLLDLCRAPQTTFALARALYPRHLSELQTLFACAETLAHTCFLHAEGRLRHDRDAAGVDVWRAAP</sequence>
<dbReference type="InterPro" id="IPR050662">
    <property type="entry name" value="Sec-metab_biosynth-thioest"/>
</dbReference>
<evidence type="ECO:0000259" key="2">
    <source>
        <dbReference type="Pfam" id="PF21221"/>
    </source>
</evidence>
<organism evidence="3 4">
    <name type="scientific">Thauera linaloolentis (strain DSM 12138 / JCM 21573 / CCUG 41526 / CIP 105981 / IAM 15112 / NBRC 102519 / 47Lol)</name>
    <dbReference type="NCBI Taxonomy" id="1123367"/>
    <lineage>
        <taxon>Bacteria</taxon>
        <taxon>Pseudomonadati</taxon>
        <taxon>Pseudomonadota</taxon>
        <taxon>Betaproteobacteria</taxon>
        <taxon>Rhodocyclales</taxon>
        <taxon>Zoogloeaceae</taxon>
        <taxon>Thauera</taxon>
    </lineage>
</organism>
<dbReference type="InterPro" id="IPR048933">
    <property type="entry name" value="B_lactamase-like_C"/>
</dbReference>
<protein>
    <submittedName>
        <fullName evidence="3">Metallo-beta-lactamase family protein</fullName>
    </submittedName>
</protein>
<proteinExistence type="predicted"/>
<comment type="caution">
    <text evidence="3">The sequence shown here is derived from an EMBL/GenBank/DDBJ whole genome shotgun (WGS) entry which is preliminary data.</text>
</comment>
<feature type="domain" description="Metallo-beta-lactamase-like C-terminal" evidence="2">
    <location>
        <begin position="180"/>
        <end position="223"/>
    </location>
</feature>
<dbReference type="Gene3D" id="3.60.15.10">
    <property type="entry name" value="Ribonuclease Z/Hydroxyacylglutathione hydrolase-like"/>
    <property type="match status" value="1"/>
</dbReference>
<dbReference type="SUPFAM" id="SSF56281">
    <property type="entry name" value="Metallo-hydrolase/oxidoreductase"/>
    <property type="match status" value="1"/>
</dbReference>
<evidence type="ECO:0000313" key="4">
    <source>
        <dbReference type="Proteomes" id="UP000013232"/>
    </source>
</evidence>
<dbReference type="PANTHER" id="PTHR23131:SF4">
    <property type="entry name" value="METALLO-BETA-LACTAMASE SUPERFAMILY POTEIN"/>
    <property type="match status" value="1"/>
</dbReference>
<dbReference type="InterPro" id="IPR036388">
    <property type="entry name" value="WH-like_DNA-bd_sf"/>
</dbReference>
<dbReference type="InterPro" id="IPR036866">
    <property type="entry name" value="RibonucZ/Hydroxyglut_hydro"/>
</dbReference>
<dbReference type="InterPro" id="IPR001279">
    <property type="entry name" value="Metallo-B-lactamas"/>
</dbReference>
<dbReference type="OrthoDB" id="2971563at2"/>
<reference evidence="3 4" key="1">
    <citation type="submission" date="2012-09" db="EMBL/GenBank/DDBJ databases">
        <title>Draft Genome Sequences of 6 Strains from Genus Thauera.</title>
        <authorList>
            <person name="Liu B."/>
            <person name="Shapleigh J.P."/>
            <person name="Frostegard A.H."/>
        </authorList>
    </citation>
    <scope>NUCLEOTIDE SEQUENCE [LARGE SCALE GENOMIC DNA]</scope>
    <source>
        <strain evidence="4">47Lol / DSM 12138</strain>
    </source>
</reference>
<feature type="non-terminal residue" evidence="3">
    <location>
        <position position="1"/>
    </location>
</feature>
<dbReference type="EMBL" id="AMXE01000159">
    <property type="protein sequence ID" value="ENO83507.1"/>
    <property type="molecule type" value="Genomic_DNA"/>
</dbReference>
<dbReference type="Gene3D" id="1.10.10.10">
    <property type="entry name" value="Winged helix-like DNA-binding domain superfamily/Winged helix DNA-binding domain"/>
    <property type="match status" value="1"/>
</dbReference>
<dbReference type="AlphaFoldDB" id="N6YMC1"/>
<feature type="domain" description="Metallo-beta-lactamase" evidence="1">
    <location>
        <begin position="26"/>
        <end position="151"/>
    </location>
</feature>
<dbReference type="STRING" id="1123367.GCA_000621305_00292"/>
<evidence type="ECO:0000259" key="1">
    <source>
        <dbReference type="Pfam" id="PF00753"/>
    </source>
</evidence>
<accession>N6YMC1</accession>